<keyword evidence="3" id="KW-1185">Reference proteome</keyword>
<sequence length="188" mass="21606">MDSTRQEDEGDEGASHHAMEVEENLEVPLNQTEETYVDPSAQNLQLHWQSEETMHGEDPMHEKVLMQGKYPMHGGHPSQEGTSSQGGPPAWFLEYFGKMNKTTEKIEQRQEEIFQKQEKQGKYIDRLGDLYKNLYKQQTAFNQQYSNQMNDIVAQLEGLWVYLVPPPPSPSFNASNAPPRPPYHAPPY</sequence>
<evidence type="ECO:0000313" key="2">
    <source>
        <dbReference type="EMBL" id="GFY90989.1"/>
    </source>
</evidence>
<name>A0A7J0EYD8_9ERIC</name>
<feature type="compositionally biased region" description="Basic and acidic residues" evidence="1">
    <location>
        <begin position="1"/>
        <end position="20"/>
    </location>
</feature>
<evidence type="ECO:0000313" key="3">
    <source>
        <dbReference type="Proteomes" id="UP000585474"/>
    </source>
</evidence>
<gene>
    <name evidence="2" type="ORF">Acr_07g0011850</name>
</gene>
<accession>A0A7J0EYD8</accession>
<dbReference type="EMBL" id="BJWL01000007">
    <property type="protein sequence ID" value="GFY90989.1"/>
    <property type="molecule type" value="Genomic_DNA"/>
</dbReference>
<reference evidence="2 3" key="1">
    <citation type="submission" date="2019-07" db="EMBL/GenBank/DDBJ databases">
        <title>De Novo Assembly of kiwifruit Actinidia rufa.</title>
        <authorList>
            <person name="Sugita-Konishi S."/>
            <person name="Sato K."/>
            <person name="Mori E."/>
            <person name="Abe Y."/>
            <person name="Kisaki G."/>
            <person name="Hamano K."/>
            <person name="Suezawa K."/>
            <person name="Otani M."/>
            <person name="Fukuda T."/>
            <person name="Manabe T."/>
            <person name="Gomi K."/>
            <person name="Tabuchi M."/>
            <person name="Akimitsu K."/>
            <person name="Kataoka I."/>
        </authorList>
    </citation>
    <scope>NUCLEOTIDE SEQUENCE [LARGE SCALE GENOMIC DNA]</scope>
    <source>
        <strain evidence="3">cv. Fuchu</strain>
    </source>
</reference>
<evidence type="ECO:0000256" key="1">
    <source>
        <dbReference type="SAM" id="MobiDB-lite"/>
    </source>
</evidence>
<dbReference type="Proteomes" id="UP000585474">
    <property type="component" value="Unassembled WGS sequence"/>
</dbReference>
<organism evidence="2 3">
    <name type="scientific">Actinidia rufa</name>
    <dbReference type="NCBI Taxonomy" id="165716"/>
    <lineage>
        <taxon>Eukaryota</taxon>
        <taxon>Viridiplantae</taxon>
        <taxon>Streptophyta</taxon>
        <taxon>Embryophyta</taxon>
        <taxon>Tracheophyta</taxon>
        <taxon>Spermatophyta</taxon>
        <taxon>Magnoliopsida</taxon>
        <taxon>eudicotyledons</taxon>
        <taxon>Gunneridae</taxon>
        <taxon>Pentapetalae</taxon>
        <taxon>asterids</taxon>
        <taxon>Ericales</taxon>
        <taxon>Actinidiaceae</taxon>
        <taxon>Actinidia</taxon>
    </lineage>
</organism>
<dbReference type="AlphaFoldDB" id="A0A7J0EYD8"/>
<feature type="compositionally biased region" description="Basic and acidic residues" evidence="1">
    <location>
        <begin position="49"/>
        <end position="64"/>
    </location>
</feature>
<proteinExistence type="predicted"/>
<comment type="caution">
    <text evidence="2">The sequence shown here is derived from an EMBL/GenBank/DDBJ whole genome shotgun (WGS) entry which is preliminary data.</text>
</comment>
<feature type="compositionally biased region" description="Polar residues" evidence="1">
    <location>
        <begin position="29"/>
        <end position="48"/>
    </location>
</feature>
<feature type="region of interest" description="Disordered" evidence="1">
    <location>
        <begin position="1"/>
        <end position="91"/>
    </location>
</feature>
<protein>
    <submittedName>
        <fullName evidence="2">Uncharacterized protein</fullName>
    </submittedName>
</protein>